<evidence type="ECO:0000256" key="1">
    <source>
        <dbReference type="SAM" id="Phobius"/>
    </source>
</evidence>
<keyword evidence="1" id="KW-1133">Transmembrane helix</keyword>
<dbReference type="EMBL" id="SWDB01000003">
    <property type="protein sequence ID" value="TKB47368.1"/>
    <property type="molecule type" value="Genomic_DNA"/>
</dbReference>
<dbReference type="Proteomes" id="UP000307999">
    <property type="component" value="Unassembled WGS sequence"/>
</dbReference>
<feature type="transmembrane region" description="Helical" evidence="1">
    <location>
        <begin position="43"/>
        <end position="63"/>
    </location>
</feature>
<dbReference type="AlphaFoldDB" id="A0A4U1BB20"/>
<name>A0A4U1BB20_9GAMM</name>
<comment type="caution">
    <text evidence="2">The sequence shown here is derived from an EMBL/GenBank/DDBJ whole genome shotgun (WGS) entry which is preliminary data.</text>
</comment>
<feature type="transmembrane region" description="Helical" evidence="1">
    <location>
        <begin position="83"/>
        <end position="101"/>
    </location>
</feature>
<evidence type="ECO:0000313" key="2">
    <source>
        <dbReference type="EMBL" id="TKB47368.1"/>
    </source>
</evidence>
<organism evidence="2 3">
    <name type="scientific">Thalassotalea mangrovi</name>
    <dbReference type="NCBI Taxonomy" id="2572245"/>
    <lineage>
        <taxon>Bacteria</taxon>
        <taxon>Pseudomonadati</taxon>
        <taxon>Pseudomonadota</taxon>
        <taxon>Gammaproteobacteria</taxon>
        <taxon>Alteromonadales</taxon>
        <taxon>Colwelliaceae</taxon>
        <taxon>Thalassotalea</taxon>
    </lineage>
</organism>
<protein>
    <submittedName>
        <fullName evidence="2">Uncharacterized protein</fullName>
    </submittedName>
</protein>
<dbReference type="OrthoDB" id="6402712at2"/>
<gene>
    <name evidence="2" type="ORF">E8M12_00840</name>
</gene>
<keyword evidence="1" id="KW-0812">Transmembrane</keyword>
<accession>A0A4U1BB20</accession>
<keyword evidence="3" id="KW-1185">Reference proteome</keyword>
<keyword evidence="1" id="KW-0472">Membrane</keyword>
<dbReference type="RefSeq" id="WP_136734179.1">
    <property type="nucleotide sequence ID" value="NZ_SWDB01000003.1"/>
</dbReference>
<proteinExistence type="predicted"/>
<reference evidence="2 3" key="1">
    <citation type="submission" date="2019-04" db="EMBL/GenBank/DDBJ databases">
        <title>Thalassotalea guangxiensis sp. nov., isolated from sediment of the coastal wetland.</title>
        <authorList>
            <person name="Zheng S."/>
            <person name="Zhang D."/>
        </authorList>
    </citation>
    <scope>NUCLEOTIDE SEQUENCE [LARGE SCALE GENOMIC DNA]</scope>
    <source>
        <strain evidence="2 3">ZS-4</strain>
    </source>
</reference>
<evidence type="ECO:0000313" key="3">
    <source>
        <dbReference type="Proteomes" id="UP000307999"/>
    </source>
</evidence>
<sequence length="105" mass="11886">MKPSEDFILSQLQRGFVADSPEQQKRFIQQTVLRMQRKSRQRMWVLGICSVVAILSLLLFFPLEPLVQVLSSQTLVAGISRSTLLLATLPVVVVGYVMILIENTR</sequence>